<keyword evidence="2" id="KW-1185">Reference proteome</keyword>
<gene>
    <name evidence="1" type="ORF">V1477_012020</name>
</gene>
<dbReference type="AlphaFoldDB" id="A0ABD2C0V1"/>
<name>A0ABD2C0V1_VESMC</name>
<dbReference type="EMBL" id="JAYRBN010000063">
    <property type="protein sequence ID" value="KAL2738661.1"/>
    <property type="molecule type" value="Genomic_DNA"/>
</dbReference>
<proteinExistence type="predicted"/>
<evidence type="ECO:0000313" key="2">
    <source>
        <dbReference type="Proteomes" id="UP001607303"/>
    </source>
</evidence>
<sequence length="108" mass="12262">MPVRTDRKAQEAFSGIRDRRTLIRHLGSSGNPLCVLYQNHAEPDVVLCSTSRKRQEVLLFRPKEFGVDGREKNSYANKHCGSKDYPLRHIALYAATSVIITPSYTKQT</sequence>
<dbReference type="Proteomes" id="UP001607303">
    <property type="component" value="Unassembled WGS sequence"/>
</dbReference>
<reference evidence="1 2" key="1">
    <citation type="journal article" date="2024" name="Ann. Entomol. Soc. Am.">
        <title>Genomic analyses of the southern and eastern yellowjacket wasps (Hymenoptera: Vespidae) reveal evolutionary signatures of social life.</title>
        <authorList>
            <person name="Catto M.A."/>
            <person name="Caine P.B."/>
            <person name="Orr S.E."/>
            <person name="Hunt B.G."/>
            <person name="Goodisman M.A.D."/>
        </authorList>
    </citation>
    <scope>NUCLEOTIDE SEQUENCE [LARGE SCALE GENOMIC DNA]</scope>
    <source>
        <strain evidence="1">232</strain>
        <tissue evidence="1">Head and thorax</tissue>
    </source>
</reference>
<evidence type="ECO:0000313" key="1">
    <source>
        <dbReference type="EMBL" id="KAL2738661.1"/>
    </source>
</evidence>
<organism evidence="1 2">
    <name type="scientific">Vespula maculifrons</name>
    <name type="common">Eastern yellow jacket</name>
    <name type="synonym">Wasp</name>
    <dbReference type="NCBI Taxonomy" id="7453"/>
    <lineage>
        <taxon>Eukaryota</taxon>
        <taxon>Metazoa</taxon>
        <taxon>Ecdysozoa</taxon>
        <taxon>Arthropoda</taxon>
        <taxon>Hexapoda</taxon>
        <taxon>Insecta</taxon>
        <taxon>Pterygota</taxon>
        <taxon>Neoptera</taxon>
        <taxon>Endopterygota</taxon>
        <taxon>Hymenoptera</taxon>
        <taxon>Apocrita</taxon>
        <taxon>Aculeata</taxon>
        <taxon>Vespoidea</taxon>
        <taxon>Vespidae</taxon>
        <taxon>Vespinae</taxon>
        <taxon>Vespula</taxon>
    </lineage>
</organism>
<protein>
    <submittedName>
        <fullName evidence="1">Uncharacterized protein</fullName>
    </submittedName>
</protein>
<comment type="caution">
    <text evidence="1">The sequence shown here is derived from an EMBL/GenBank/DDBJ whole genome shotgun (WGS) entry which is preliminary data.</text>
</comment>
<accession>A0ABD2C0V1</accession>